<dbReference type="EMBL" id="JANPWB010000002">
    <property type="protein sequence ID" value="KAJ1209124.1"/>
    <property type="molecule type" value="Genomic_DNA"/>
</dbReference>
<feature type="region of interest" description="Disordered" evidence="1">
    <location>
        <begin position="1"/>
        <end position="32"/>
    </location>
</feature>
<sequence>MPLQLPRPKGSTSSLPVPEGRAAPVPPGATAPPHPLAAVHPLLAGAAFVGAGKRWGGESLPPRYAVSRSTKPECCSPRAPPLPPHLGATTRALRPIGERSYLHWGGRGPILLPPRGPMRPFRDPALFSLLGLIRWGRPFSTHLSSREARCSTAPPSRLDSRSGRRPTPEARTIPAQPILVFRQLQGCQHFTN</sequence>
<feature type="compositionally biased region" description="Basic and acidic residues" evidence="1">
    <location>
        <begin position="158"/>
        <end position="168"/>
    </location>
</feature>
<feature type="region of interest" description="Disordered" evidence="1">
    <location>
        <begin position="144"/>
        <end position="174"/>
    </location>
</feature>
<feature type="region of interest" description="Disordered" evidence="1">
    <location>
        <begin position="69"/>
        <end position="88"/>
    </location>
</feature>
<evidence type="ECO:0000313" key="3">
    <source>
        <dbReference type="Proteomes" id="UP001066276"/>
    </source>
</evidence>
<comment type="caution">
    <text evidence="2">The sequence shown here is derived from an EMBL/GenBank/DDBJ whole genome shotgun (WGS) entry which is preliminary data.</text>
</comment>
<protein>
    <submittedName>
        <fullName evidence="2">Uncharacterized protein</fullName>
    </submittedName>
</protein>
<dbReference type="AlphaFoldDB" id="A0AAV7WAJ6"/>
<accession>A0AAV7WAJ6</accession>
<gene>
    <name evidence="2" type="ORF">NDU88_004502</name>
</gene>
<organism evidence="2 3">
    <name type="scientific">Pleurodeles waltl</name>
    <name type="common">Iberian ribbed newt</name>
    <dbReference type="NCBI Taxonomy" id="8319"/>
    <lineage>
        <taxon>Eukaryota</taxon>
        <taxon>Metazoa</taxon>
        <taxon>Chordata</taxon>
        <taxon>Craniata</taxon>
        <taxon>Vertebrata</taxon>
        <taxon>Euteleostomi</taxon>
        <taxon>Amphibia</taxon>
        <taxon>Batrachia</taxon>
        <taxon>Caudata</taxon>
        <taxon>Salamandroidea</taxon>
        <taxon>Salamandridae</taxon>
        <taxon>Pleurodelinae</taxon>
        <taxon>Pleurodeles</taxon>
    </lineage>
</organism>
<reference evidence="2" key="1">
    <citation type="journal article" date="2022" name="bioRxiv">
        <title>Sequencing and chromosome-scale assembly of the giantPleurodeles waltlgenome.</title>
        <authorList>
            <person name="Brown T."/>
            <person name="Elewa A."/>
            <person name="Iarovenko S."/>
            <person name="Subramanian E."/>
            <person name="Araus A.J."/>
            <person name="Petzold A."/>
            <person name="Susuki M."/>
            <person name="Suzuki K.-i.T."/>
            <person name="Hayashi T."/>
            <person name="Toyoda A."/>
            <person name="Oliveira C."/>
            <person name="Osipova E."/>
            <person name="Leigh N.D."/>
            <person name="Simon A."/>
            <person name="Yun M.H."/>
        </authorList>
    </citation>
    <scope>NUCLEOTIDE SEQUENCE</scope>
    <source>
        <strain evidence="2">20211129_DDA</strain>
        <tissue evidence="2">Liver</tissue>
    </source>
</reference>
<evidence type="ECO:0000313" key="2">
    <source>
        <dbReference type="EMBL" id="KAJ1209124.1"/>
    </source>
</evidence>
<keyword evidence="3" id="KW-1185">Reference proteome</keyword>
<evidence type="ECO:0000256" key="1">
    <source>
        <dbReference type="SAM" id="MobiDB-lite"/>
    </source>
</evidence>
<dbReference type="Proteomes" id="UP001066276">
    <property type="component" value="Chromosome 1_2"/>
</dbReference>
<name>A0AAV7WAJ6_PLEWA</name>
<proteinExistence type="predicted"/>